<keyword evidence="1" id="KW-0472">Membrane</keyword>
<reference evidence="5 6" key="1">
    <citation type="submission" date="2019-07" db="EMBL/GenBank/DDBJ databases">
        <title>Whole genome shotgun sequence of Gluconobacter wancherniae NBRC 103581.</title>
        <authorList>
            <person name="Hosoyama A."/>
            <person name="Uohara A."/>
            <person name="Ohji S."/>
            <person name="Ichikawa N."/>
        </authorList>
    </citation>
    <scope>NUCLEOTIDE SEQUENCE [LARGE SCALE GENOMIC DNA]</scope>
    <source>
        <strain evidence="5 6">NBRC 103581</strain>
    </source>
</reference>
<feature type="compositionally biased region" description="Low complexity" evidence="2">
    <location>
        <begin position="44"/>
        <end position="70"/>
    </location>
</feature>
<protein>
    <recommendedName>
        <fullName evidence="4">OmpA-like domain-containing protein</fullName>
    </recommendedName>
</protein>
<dbReference type="InterPro" id="IPR036737">
    <property type="entry name" value="OmpA-like_sf"/>
</dbReference>
<organism evidence="5 6">
    <name type="scientific">Gluconobacter wancherniae NBRC 103581</name>
    <dbReference type="NCBI Taxonomy" id="656744"/>
    <lineage>
        <taxon>Bacteria</taxon>
        <taxon>Pseudomonadati</taxon>
        <taxon>Pseudomonadota</taxon>
        <taxon>Alphaproteobacteria</taxon>
        <taxon>Acetobacterales</taxon>
        <taxon>Acetobacteraceae</taxon>
        <taxon>Gluconobacter</taxon>
    </lineage>
</organism>
<dbReference type="RefSeq" id="WP_146797544.1">
    <property type="nucleotide sequence ID" value="NZ_BARC01000006.1"/>
</dbReference>
<evidence type="ECO:0000256" key="1">
    <source>
        <dbReference type="PROSITE-ProRule" id="PRU00473"/>
    </source>
</evidence>
<accession>A0A511B1N7</accession>
<dbReference type="OrthoDB" id="7282927at2"/>
<name>A0A511B1N7_9PROT</name>
<comment type="caution">
    <text evidence="5">The sequence shown here is derived from an EMBL/GenBank/DDBJ whole genome shotgun (WGS) entry which is preliminary data.</text>
</comment>
<feature type="region of interest" description="Disordered" evidence="2">
    <location>
        <begin position="206"/>
        <end position="246"/>
    </location>
</feature>
<evidence type="ECO:0000256" key="3">
    <source>
        <dbReference type="SAM" id="SignalP"/>
    </source>
</evidence>
<sequence length="246" mass="25335">MNRPLLPLLSFSAVLACSLPCAAFAQVTSNLDNLPGGKPALQPAHHAATHSSHTKTVAAPTQAPAPASVAPKHETVPAVPAAPPPPVILPPPFVPVALHAPTPADPVKPVPDAKSSTSTLSGGGLRILFPSGEASLNEESIKAVQAFGAELKNYPEQRAVLLAYATLPGDDISMPRRIALARALSIRSLLIQAGVATTRIYPRALGRPEKTDTSPADRLDIELQSNPVSTSAAPASGTPSEKKATP</sequence>
<dbReference type="GO" id="GO:0016020">
    <property type="term" value="C:membrane"/>
    <property type="evidence" value="ECO:0007669"/>
    <property type="project" value="UniProtKB-UniRule"/>
</dbReference>
<feature type="signal peptide" evidence="3">
    <location>
        <begin position="1"/>
        <end position="25"/>
    </location>
</feature>
<dbReference type="EMBL" id="BJUZ01000002">
    <property type="protein sequence ID" value="GEK94359.1"/>
    <property type="molecule type" value="Genomic_DNA"/>
</dbReference>
<keyword evidence="3" id="KW-0732">Signal</keyword>
<dbReference type="Gene3D" id="3.30.1330.60">
    <property type="entry name" value="OmpA-like domain"/>
    <property type="match status" value="1"/>
</dbReference>
<proteinExistence type="predicted"/>
<dbReference type="PROSITE" id="PS51123">
    <property type="entry name" value="OMPA_2"/>
    <property type="match status" value="1"/>
</dbReference>
<evidence type="ECO:0000313" key="5">
    <source>
        <dbReference type="EMBL" id="GEK94359.1"/>
    </source>
</evidence>
<dbReference type="AlphaFoldDB" id="A0A511B1N7"/>
<feature type="compositionally biased region" description="Low complexity" evidence="2">
    <location>
        <begin position="229"/>
        <end position="239"/>
    </location>
</feature>
<keyword evidence="6" id="KW-1185">Reference proteome</keyword>
<evidence type="ECO:0000259" key="4">
    <source>
        <dbReference type="PROSITE" id="PS51123"/>
    </source>
</evidence>
<feature type="domain" description="OmpA-like" evidence="4">
    <location>
        <begin position="116"/>
        <end position="227"/>
    </location>
</feature>
<dbReference type="SUPFAM" id="SSF103088">
    <property type="entry name" value="OmpA-like"/>
    <property type="match status" value="1"/>
</dbReference>
<feature type="region of interest" description="Disordered" evidence="2">
    <location>
        <begin position="36"/>
        <end position="78"/>
    </location>
</feature>
<dbReference type="Proteomes" id="UP000321230">
    <property type="component" value="Unassembled WGS sequence"/>
</dbReference>
<evidence type="ECO:0000313" key="6">
    <source>
        <dbReference type="Proteomes" id="UP000321230"/>
    </source>
</evidence>
<gene>
    <name evidence="5" type="ORF">GWA01_21290</name>
</gene>
<feature type="compositionally biased region" description="Basic and acidic residues" evidence="2">
    <location>
        <begin position="206"/>
        <end position="221"/>
    </location>
</feature>
<feature type="chain" id="PRO_5022157752" description="OmpA-like domain-containing protein" evidence="3">
    <location>
        <begin position="26"/>
        <end position="246"/>
    </location>
</feature>
<dbReference type="InterPro" id="IPR006665">
    <property type="entry name" value="OmpA-like"/>
</dbReference>
<evidence type="ECO:0000256" key="2">
    <source>
        <dbReference type="SAM" id="MobiDB-lite"/>
    </source>
</evidence>
<dbReference type="PROSITE" id="PS51257">
    <property type="entry name" value="PROKAR_LIPOPROTEIN"/>
    <property type="match status" value="1"/>
</dbReference>